<feature type="non-terminal residue" evidence="3">
    <location>
        <position position="39"/>
    </location>
</feature>
<dbReference type="Proteomes" id="UP000027644">
    <property type="component" value="Unassembled WGS sequence"/>
</dbReference>
<proteinExistence type="predicted"/>
<dbReference type="Gene3D" id="3.30.2130.30">
    <property type="match status" value="1"/>
</dbReference>
<keyword evidence="1" id="KW-0489">Methyltransferase</keyword>
<dbReference type="GO" id="GO:0032259">
    <property type="term" value="P:methylation"/>
    <property type="evidence" value="ECO:0007669"/>
    <property type="project" value="UniProtKB-KW"/>
</dbReference>
<dbReference type="Pfam" id="PF22020">
    <property type="entry name" value="RlmL_1st"/>
    <property type="match status" value="1"/>
</dbReference>
<sequence>MNSYSLFVSCPRGLETILNQELVTLGCEQIHNRDGGIAL</sequence>
<accession>A0A074V872</accession>
<name>A0A074V872_9NEIS</name>
<dbReference type="InterPro" id="IPR054170">
    <property type="entry name" value="RlmL_1st"/>
</dbReference>
<feature type="domain" description="RlmL ferredoxin-like" evidence="2">
    <location>
        <begin position="6"/>
        <end position="38"/>
    </location>
</feature>
<evidence type="ECO:0000259" key="2">
    <source>
        <dbReference type="Pfam" id="PF22020"/>
    </source>
</evidence>
<dbReference type="AlphaFoldDB" id="A0A074V872"/>
<dbReference type="EMBL" id="AVQL01000378">
    <property type="protein sequence ID" value="KEQ01638.1"/>
    <property type="molecule type" value="Genomic_DNA"/>
</dbReference>
<protein>
    <recommendedName>
        <fullName evidence="2">RlmL ferredoxin-like domain-containing protein</fullName>
    </recommendedName>
</protein>
<evidence type="ECO:0000313" key="4">
    <source>
        <dbReference type="Proteomes" id="UP000027644"/>
    </source>
</evidence>
<reference evidence="3 4" key="1">
    <citation type="journal article" date="2014" name="PLoS Genet.">
        <title>Hidden diversity in honey bee gut symbionts detected by single-cell genomics.</title>
        <authorList>
            <person name="Engel P."/>
            <person name="Stepanauskas R."/>
            <person name="Moran N."/>
        </authorList>
    </citation>
    <scope>NUCLEOTIDE SEQUENCE [LARGE SCALE GENOMIC DNA]</scope>
    <source>
        <strain evidence="3 4">SCGC AB-598-J21</strain>
    </source>
</reference>
<comment type="caution">
    <text evidence="3">The sequence shown here is derived from an EMBL/GenBank/DDBJ whole genome shotgun (WGS) entry which is preliminary data.</text>
</comment>
<keyword evidence="1" id="KW-0808">Transferase</keyword>
<dbReference type="GO" id="GO:0008168">
    <property type="term" value="F:methyltransferase activity"/>
    <property type="evidence" value="ECO:0007669"/>
    <property type="project" value="UniProtKB-KW"/>
</dbReference>
<organism evidence="3 4">
    <name type="scientific">Snodgrassella alvi SCGC AB-598-J21</name>
    <dbReference type="NCBI Taxonomy" id="1385367"/>
    <lineage>
        <taxon>Bacteria</taxon>
        <taxon>Pseudomonadati</taxon>
        <taxon>Pseudomonadota</taxon>
        <taxon>Betaproteobacteria</taxon>
        <taxon>Neisseriales</taxon>
        <taxon>Neisseriaceae</taxon>
        <taxon>Snodgrassella</taxon>
    </lineage>
</organism>
<gene>
    <name evidence="3" type="ORF">SASC598J21_005900</name>
</gene>
<evidence type="ECO:0000256" key="1">
    <source>
        <dbReference type="ARBA" id="ARBA00022603"/>
    </source>
</evidence>
<evidence type="ECO:0000313" key="3">
    <source>
        <dbReference type="EMBL" id="KEQ01638.1"/>
    </source>
</evidence>